<feature type="transmembrane region" description="Helical" evidence="5">
    <location>
        <begin position="402"/>
        <end position="417"/>
    </location>
</feature>
<dbReference type="Proteomes" id="UP000831151">
    <property type="component" value="Chromosome"/>
</dbReference>
<evidence type="ECO:0000259" key="6">
    <source>
        <dbReference type="PROSITE" id="PS50928"/>
    </source>
</evidence>
<evidence type="ECO:0000256" key="4">
    <source>
        <dbReference type="ARBA" id="ARBA00023136"/>
    </source>
</evidence>
<dbReference type="PANTHER" id="PTHR43496">
    <property type="entry name" value="PROTEIN LPLB"/>
    <property type="match status" value="1"/>
</dbReference>
<accession>A0A9E7IWZ1</accession>
<name>A0A9E7IWZ1_9FIRM</name>
<evidence type="ECO:0000256" key="3">
    <source>
        <dbReference type="ARBA" id="ARBA00022989"/>
    </source>
</evidence>
<gene>
    <name evidence="7" type="ORF">M1R53_06285</name>
</gene>
<organism evidence="7 8">
    <name type="scientific">Fenollaria massiliensis</name>
    <dbReference type="NCBI Taxonomy" id="938288"/>
    <lineage>
        <taxon>Bacteria</taxon>
        <taxon>Bacillati</taxon>
        <taxon>Bacillota</taxon>
        <taxon>Clostridia</taxon>
        <taxon>Eubacteriales</taxon>
        <taxon>Fenollaria</taxon>
    </lineage>
</organism>
<feature type="transmembrane region" description="Helical" evidence="5">
    <location>
        <begin position="508"/>
        <end position="531"/>
    </location>
</feature>
<protein>
    <submittedName>
        <fullName evidence="7">ABC transporter permease subunit</fullName>
    </submittedName>
</protein>
<sequence>MKKIKSSKLIDIALASVLSALVVIFILIPFLAVFKESFFVDGSFSFEHYQKILSNKKLIINTFKMGALTTVVATLSSSFVAIYYYLSKKKIKTLIILILSITLISPPFVSSLSYITLFGRRGIITYKLLGLNMNPYGMWGIVFMQALSDLSLNSLLLIGFLQSLDKNIINSARSLGASTNDIIMDIIVPAMKNGIKAVMMLSFFRSVADFGTPAIIGGNYEVLALESYFEVIANGNLGRAAAMNVFILVPTLIIFLFSSKIVKSGTLASGSASKEEVPLKRNGILYYIISAFAIFFIFWIVSLYASIILNAFTKMRVGELVFTLDNFKDTKVFIGGVALRSIIYSIISAIGGTFIGLLIGYYLIIKRYKYMKVIDTIANLPYIIPGTFFGLGYLLFFRSPPIAITGTAAIVVLNVLFKQLPFSTRASGAAMLDIDTNTLNSIRDLGGSSINEITDGVLPLSKNSIMISMINAFTTTMTTVGTIIFLVYPGKKLMTLVMFDVIQSGKYGVGSVIAFYIILICLAFNVSLRLLMSRNFRENIKNKFKKIFLRKDVK</sequence>
<comment type="subcellular location">
    <subcellularLocation>
        <location evidence="1">Membrane</location>
        <topology evidence="1">Multi-pass membrane protein</topology>
    </subcellularLocation>
</comment>
<feature type="transmembrane region" description="Helical" evidence="5">
    <location>
        <begin position="469"/>
        <end position="488"/>
    </location>
</feature>
<dbReference type="SUPFAM" id="SSF161098">
    <property type="entry name" value="MetI-like"/>
    <property type="match status" value="2"/>
</dbReference>
<feature type="transmembrane region" description="Helical" evidence="5">
    <location>
        <begin position="136"/>
        <end position="161"/>
    </location>
</feature>
<evidence type="ECO:0000256" key="5">
    <source>
        <dbReference type="SAM" id="Phobius"/>
    </source>
</evidence>
<dbReference type="KEGG" id="fms:M1R53_06285"/>
<keyword evidence="8" id="KW-1185">Reference proteome</keyword>
<dbReference type="EMBL" id="CP096649">
    <property type="protein sequence ID" value="UQK58841.1"/>
    <property type="molecule type" value="Genomic_DNA"/>
</dbReference>
<keyword evidence="2 5" id="KW-0812">Transmembrane</keyword>
<dbReference type="CDD" id="cd06261">
    <property type="entry name" value="TM_PBP2"/>
    <property type="match status" value="2"/>
</dbReference>
<feature type="domain" description="ABC transmembrane type-1" evidence="6">
    <location>
        <begin position="338"/>
        <end position="528"/>
    </location>
</feature>
<dbReference type="PROSITE" id="PS50928">
    <property type="entry name" value="ABC_TM1"/>
    <property type="match status" value="2"/>
</dbReference>
<proteinExistence type="predicted"/>
<feature type="domain" description="ABC transmembrane type-1" evidence="6">
    <location>
        <begin position="59"/>
        <end position="258"/>
    </location>
</feature>
<dbReference type="RefSeq" id="WP_249242395.1">
    <property type="nucleotide sequence ID" value="NZ_CP096649.1"/>
</dbReference>
<dbReference type="Gene3D" id="1.10.3720.10">
    <property type="entry name" value="MetI-like"/>
    <property type="match status" value="2"/>
</dbReference>
<evidence type="ECO:0000313" key="7">
    <source>
        <dbReference type="EMBL" id="UQK58841.1"/>
    </source>
</evidence>
<dbReference type="PANTHER" id="PTHR43496:SF1">
    <property type="entry name" value="POLYGALACTURONAN_RHAMNOGALACTURONAN TRANSPORT SYSTEM PERMEASE PROTEIN YTEP"/>
    <property type="match status" value="1"/>
</dbReference>
<dbReference type="GO" id="GO:0055085">
    <property type="term" value="P:transmembrane transport"/>
    <property type="evidence" value="ECO:0007669"/>
    <property type="project" value="InterPro"/>
</dbReference>
<feature type="transmembrane region" description="Helical" evidence="5">
    <location>
        <begin position="284"/>
        <end position="312"/>
    </location>
</feature>
<feature type="transmembrane region" description="Helical" evidence="5">
    <location>
        <begin position="12"/>
        <end position="34"/>
    </location>
</feature>
<feature type="transmembrane region" description="Helical" evidence="5">
    <location>
        <begin position="332"/>
        <end position="365"/>
    </location>
</feature>
<reference evidence="7" key="1">
    <citation type="submission" date="2022-04" db="EMBL/GenBank/DDBJ databases">
        <title>Complete genome sequences of Ezakiella coagulans and Fenollaria massiliensis.</title>
        <authorList>
            <person name="France M.T."/>
            <person name="Clifford J."/>
            <person name="Narina S."/>
            <person name="Rutt L."/>
            <person name="Ravel J."/>
        </authorList>
    </citation>
    <scope>NUCLEOTIDE SEQUENCE</scope>
    <source>
        <strain evidence="7">C0061C2</strain>
    </source>
</reference>
<evidence type="ECO:0000313" key="8">
    <source>
        <dbReference type="Proteomes" id="UP000831151"/>
    </source>
</evidence>
<dbReference type="InterPro" id="IPR000515">
    <property type="entry name" value="MetI-like"/>
</dbReference>
<evidence type="ECO:0000256" key="1">
    <source>
        <dbReference type="ARBA" id="ARBA00004141"/>
    </source>
</evidence>
<dbReference type="GO" id="GO:0016020">
    <property type="term" value="C:membrane"/>
    <property type="evidence" value="ECO:0007669"/>
    <property type="project" value="UniProtKB-SubCell"/>
</dbReference>
<feature type="transmembrane region" description="Helical" evidence="5">
    <location>
        <begin position="237"/>
        <end position="257"/>
    </location>
</feature>
<evidence type="ECO:0000256" key="2">
    <source>
        <dbReference type="ARBA" id="ARBA00022692"/>
    </source>
</evidence>
<keyword evidence="4 5" id="KW-0472">Membrane</keyword>
<feature type="transmembrane region" description="Helical" evidence="5">
    <location>
        <begin position="65"/>
        <end position="86"/>
    </location>
</feature>
<feature type="transmembrane region" description="Helical" evidence="5">
    <location>
        <begin position="377"/>
        <end position="396"/>
    </location>
</feature>
<keyword evidence="3 5" id="KW-1133">Transmembrane helix</keyword>
<dbReference type="InterPro" id="IPR035906">
    <property type="entry name" value="MetI-like_sf"/>
</dbReference>
<feature type="transmembrane region" description="Helical" evidence="5">
    <location>
        <begin position="93"/>
        <end position="116"/>
    </location>
</feature>
<dbReference type="AlphaFoldDB" id="A0A9E7IWZ1"/>